<sequence length="84" mass="9166">MSAPVDVLAVMDQAIEREKGAGQAYVAQEAARAAVAELIAADEEYNRAREAWLGWPANHDEFQATRDAWKRRLDALARVKGGAA</sequence>
<dbReference type="RefSeq" id="WP_100441472.1">
    <property type="nucleotide sequence ID" value="NZ_CBCPIZ010000007.1"/>
</dbReference>
<evidence type="ECO:0000313" key="1">
    <source>
        <dbReference type="EMBL" id="PJL25913.1"/>
    </source>
</evidence>
<dbReference type="EMBL" id="NEQV01000005">
    <property type="protein sequence ID" value="PJL25913.1"/>
    <property type="molecule type" value="Genomic_DNA"/>
</dbReference>
<name>A0A2J0U9A4_STEMA</name>
<accession>A0A2J0U9A4</accession>
<organism evidence="1 2">
    <name type="scientific">Stenotrophomonas maltophilia</name>
    <name type="common">Pseudomonas maltophilia</name>
    <name type="synonym">Xanthomonas maltophilia</name>
    <dbReference type="NCBI Taxonomy" id="40324"/>
    <lineage>
        <taxon>Bacteria</taxon>
        <taxon>Pseudomonadati</taxon>
        <taxon>Pseudomonadota</taxon>
        <taxon>Gammaproteobacteria</taxon>
        <taxon>Lysobacterales</taxon>
        <taxon>Lysobacteraceae</taxon>
        <taxon>Stenotrophomonas</taxon>
        <taxon>Stenotrophomonas maltophilia group</taxon>
    </lineage>
</organism>
<reference evidence="1 2" key="1">
    <citation type="journal article" date="2017" name="Front. Microbiol.">
        <title>Double-Face Meets the Bacterial World: The Opportunistic Pathogen Stenotrophomonas maltophilia.</title>
        <authorList>
            <person name="Lira F."/>
            <person name="Berg G."/>
            <person name="Martinez J.L."/>
        </authorList>
    </citation>
    <scope>NUCLEOTIDE SEQUENCE [LARGE SCALE GENOMIC DNA]</scope>
    <source>
        <strain evidence="1 2">EA1</strain>
    </source>
</reference>
<gene>
    <name evidence="1" type="ORF">B9Y64_15425</name>
</gene>
<dbReference type="AlphaFoldDB" id="A0A2J0U9A4"/>
<evidence type="ECO:0000313" key="2">
    <source>
        <dbReference type="Proteomes" id="UP000230167"/>
    </source>
</evidence>
<protein>
    <submittedName>
        <fullName evidence="1">Uncharacterized protein</fullName>
    </submittedName>
</protein>
<proteinExistence type="predicted"/>
<dbReference type="Proteomes" id="UP000230167">
    <property type="component" value="Unassembled WGS sequence"/>
</dbReference>
<comment type="caution">
    <text evidence="1">The sequence shown here is derived from an EMBL/GenBank/DDBJ whole genome shotgun (WGS) entry which is preliminary data.</text>
</comment>